<evidence type="ECO:0000256" key="1">
    <source>
        <dbReference type="SAM" id="SignalP"/>
    </source>
</evidence>
<evidence type="ECO:0000259" key="2">
    <source>
        <dbReference type="Pfam" id="PF14292"/>
    </source>
</evidence>
<organism evidence="3 4">
    <name type="scientific">Flavobacterium rhamnosiphilum</name>
    <dbReference type="NCBI Taxonomy" id="2541724"/>
    <lineage>
        <taxon>Bacteria</taxon>
        <taxon>Pseudomonadati</taxon>
        <taxon>Bacteroidota</taxon>
        <taxon>Flavobacteriia</taxon>
        <taxon>Flavobacteriales</taxon>
        <taxon>Flavobacteriaceae</taxon>
        <taxon>Flavobacterium</taxon>
    </lineage>
</organism>
<dbReference type="OrthoDB" id="975117at2"/>
<evidence type="ECO:0000313" key="3">
    <source>
        <dbReference type="EMBL" id="TDE45439.1"/>
    </source>
</evidence>
<feature type="chain" id="PRO_5020837986" evidence="1">
    <location>
        <begin position="22"/>
        <end position="381"/>
    </location>
</feature>
<dbReference type="InterPro" id="IPR025970">
    <property type="entry name" value="SusE"/>
</dbReference>
<dbReference type="PROSITE" id="PS51257">
    <property type="entry name" value="PROKAR_LIPOPROTEIN"/>
    <property type="match status" value="1"/>
</dbReference>
<dbReference type="AlphaFoldDB" id="A0A4R5FAX8"/>
<keyword evidence="4" id="KW-1185">Reference proteome</keyword>
<dbReference type="RefSeq" id="WP_131915528.1">
    <property type="nucleotide sequence ID" value="NZ_SMLG01000003.1"/>
</dbReference>
<protein>
    <submittedName>
        <fullName evidence="3">DUF5116 domain-containing protein</fullName>
    </submittedName>
</protein>
<proteinExistence type="predicted"/>
<dbReference type="EMBL" id="SMLG01000003">
    <property type="protein sequence ID" value="TDE45439.1"/>
    <property type="molecule type" value="Genomic_DNA"/>
</dbReference>
<accession>A0A4R5FAX8</accession>
<dbReference type="Gene3D" id="2.60.40.3620">
    <property type="match status" value="1"/>
</dbReference>
<dbReference type="Proteomes" id="UP000294814">
    <property type="component" value="Unassembled WGS sequence"/>
</dbReference>
<reference evidence="3 4" key="1">
    <citation type="submission" date="2019-03" db="EMBL/GenBank/DDBJ databases">
        <title>Novel species of Flavobacterium.</title>
        <authorList>
            <person name="Liu Q."/>
            <person name="Xin Y.-H."/>
        </authorList>
    </citation>
    <scope>NUCLEOTIDE SEQUENCE [LARGE SCALE GENOMIC DNA]</scope>
    <source>
        <strain evidence="3 4">LB3P52</strain>
    </source>
</reference>
<keyword evidence="1" id="KW-0732">Signal</keyword>
<feature type="signal peptide" evidence="1">
    <location>
        <begin position="1"/>
        <end position="21"/>
    </location>
</feature>
<gene>
    <name evidence="3" type="ORF">E0I26_05660</name>
</gene>
<evidence type="ECO:0000313" key="4">
    <source>
        <dbReference type="Proteomes" id="UP000294814"/>
    </source>
</evidence>
<comment type="caution">
    <text evidence="3">The sequence shown here is derived from an EMBL/GenBank/DDBJ whole genome shotgun (WGS) entry which is preliminary data.</text>
</comment>
<feature type="domain" description="SusE outer membrane protein" evidence="2">
    <location>
        <begin position="27"/>
        <end position="124"/>
    </location>
</feature>
<name>A0A4R5FAX8_9FLAO</name>
<sequence length="381" mass="41145">MKNIYIILIAFIGVLAVSCNADDVDNRPIIEALSTPELTAPITGKQFVLNEDNASVEASKFEWSVAKYSTTVVVSYTLLIDKKGGDFSTAKILGTIKNLNQLSILVKDLNYTVKQLEGVAGTEGFYDLKVMSSVSGAVVMLSEKSITIAVTPYNDAVANNCPNQYAVGAGISTAGWGWNSPLTLVCNDNILVSTADLINDSFRFFTTNGDWGSGRNYLWYITEGYKISSSLVNANDGDSNFKFTGTPGKYRVKVDQVAKTITVAQGETAANSIWLVGAATPGGWSWTDDKETELSLISDGIFEVPLVLKSGESFRVFFGNDGTENGNWGTGKNYLYYSGEGYAISSELENALDGDSNFKYTGATGLRIFKINTIAKTITLN</sequence>
<dbReference type="Pfam" id="PF14292">
    <property type="entry name" value="SusE"/>
    <property type="match status" value="1"/>
</dbReference>